<gene>
    <name evidence="1" type="ORF">U9M48_002399</name>
</gene>
<sequence>ISLSLRSLHAPEKSVSFGKRLLSRSIVDAATLPWPIMPSFSFQATTQKFDNILVNNLRQDDPSIDERLFRVRIKKFSDNHSSIILKFSFIKLSWSVFVEEIRVNASAHPIAMPNLITFTDTVAYEPHHIFVLNLTMNAYFLHKLFPRAQIITNISLYCN</sequence>
<dbReference type="AlphaFoldDB" id="A0AAQ3PNY2"/>
<evidence type="ECO:0000313" key="2">
    <source>
        <dbReference type="Proteomes" id="UP001341281"/>
    </source>
</evidence>
<protein>
    <submittedName>
        <fullName evidence="1">Uncharacterized protein</fullName>
    </submittedName>
</protein>
<dbReference type="EMBL" id="CP144745">
    <property type="protein sequence ID" value="WVZ51238.1"/>
    <property type="molecule type" value="Genomic_DNA"/>
</dbReference>
<evidence type="ECO:0000313" key="1">
    <source>
        <dbReference type="EMBL" id="WVZ51238.1"/>
    </source>
</evidence>
<organism evidence="1 2">
    <name type="scientific">Paspalum notatum var. saurae</name>
    <dbReference type="NCBI Taxonomy" id="547442"/>
    <lineage>
        <taxon>Eukaryota</taxon>
        <taxon>Viridiplantae</taxon>
        <taxon>Streptophyta</taxon>
        <taxon>Embryophyta</taxon>
        <taxon>Tracheophyta</taxon>
        <taxon>Spermatophyta</taxon>
        <taxon>Magnoliopsida</taxon>
        <taxon>Liliopsida</taxon>
        <taxon>Poales</taxon>
        <taxon>Poaceae</taxon>
        <taxon>PACMAD clade</taxon>
        <taxon>Panicoideae</taxon>
        <taxon>Andropogonodae</taxon>
        <taxon>Paspaleae</taxon>
        <taxon>Paspalinae</taxon>
        <taxon>Paspalum</taxon>
    </lineage>
</organism>
<accession>A0AAQ3PNY2</accession>
<reference evidence="1 2" key="1">
    <citation type="submission" date="2024-02" db="EMBL/GenBank/DDBJ databases">
        <title>High-quality chromosome-scale genome assembly of Pensacola bahiagrass (Paspalum notatum Flugge var. saurae).</title>
        <authorList>
            <person name="Vega J.M."/>
            <person name="Podio M."/>
            <person name="Orjuela J."/>
            <person name="Siena L.A."/>
            <person name="Pessino S.C."/>
            <person name="Combes M.C."/>
            <person name="Mariac C."/>
            <person name="Albertini E."/>
            <person name="Pupilli F."/>
            <person name="Ortiz J.P.A."/>
            <person name="Leblanc O."/>
        </authorList>
    </citation>
    <scope>NUCLEOTIDE SEQUENCE [LARGE SCALE GENOMIC DNA]</scope>
    <source>
        <strain evidence="1">R1</strain>
        <tissue evidence="1">Leaf</tissue>
    </source>
</reference>
<feature type="non-terminal residue" evidence="1">
    <location>
        <position position="159"/>
    </location>
</feature>
<keyword evidence="2" id="KW-1185">Reference proteome</keyword>
<proteinExistence type="predicted"/>
<name>A0AAQ3PNY2_PASNO</name>
<dbReference type="Proteomes" id="UP001341281">
    <property type="component" value="Chromosome 01"/>
</dbReference>